<reference evidence="9 10" key="1">
    <citation type="submission" date="2016-10" db="EMBL/GenBank/DDBJ databases">
        <authorList>
            <person name="de Groot N.N."/>
        </authorList>
    </citation>
    <scope>NUCLEOTIDE SEQUENCE [LARGE SCALE GENOMIC DNA]</scope>
    <source>
        <strain evidence="9 10">DSM 19938</strain>
    </source>
</reference>
<keyword evidence="4" id="KW-0812">Transmembrane</keyword>
<dbReference type="SUPFAM" id="SSF56935">
    <property type="entry name" value="Porins"/>
    <property type="match status" value="1"/>
</dbReference>
<dbReference type="EMBL" id="FNXY01000003">
    <property type="protein sequence ID" value="SEI76286.1"/>
    <property type="molecule type" value="Genomic_DNA"/>
</dbReference>
<dbReference type="InterPro" id="IPR008969">
    <property type="entry name" value="CarboxyPept-like_regulatory"/>
</dbReference>
<keyword evidence="9" id="KW-0378">Hydrolase</keyword>
<dbReference type="InterPro" id="IPR057601">
    <property type="entry name" value="Oar-like_b-barrel"/>
</dbReference>
<evidence type="ECO:0000256" key="1">
    <source>
        <dbReference type="ARBA" id="ARBA00004571"/>
    </source>
</evidence>
<keyword evidence="9" id="KW-0645">Protease</keyword>
<dbReference type="Gene3D" id="2.60.40.1120">
    <property type="entry name" value="Carboxypeptidase-like, regulatory domain"/>
    <property type="match status" value="1"/>
</dbReference>
<keyword evidence="3" id="KW-1134">Transmembrane beta strand</keyword>
<dbReference type="Pfam" id="PF13620">
    <property type="entry name" value="CarboxypepD_reg"/>
    <property type="match status" value="1"/>
</dbReference>
<protein>
    <submittedName>
        <fullName evidence="9">Carboxypeptidase regulatory-like domain-containing protein</fullName>
    </submittedName>
</protein>
<keyword evidence="5" id="KW-0472">Membrane</keyword>
<keyword evidence="6" id="KW-0998">Cell outer membrane</keyword>
<dbReference type="PANTHER" id="PTHR30069">
    <property type="entry name" value="TONB-DEPENDENT OUTER MEMBRANE RECEPTOR"/>
    <property type="match status" value="1"/>
</dbReference>
<dbReference type="STRING" id="408657.SAMN04487995_2083"/>
<evidence type="ECO:0000256" key="4">
    <source>
        <dbReference type="ARBA" id="ARBA00022692"/>
    </source>
</evidence>
<dbReference type="InterPro" id="IPR039426">
    <property type="entry name" value="TonB-dep_rcpt-like"/>
</dbReference>
<proteinExistence type="predicted"/>
<keyword evidence="2" id="KW-0813">Transport</keyword>
<evidence type="ECO:0000256" key="7">
    <source>
        <dbReference type="SAM" id="SignalP"/>
    </source>
</evidence>
<evidence type="ECO:0000313" key="10">
    <source>
        <dbReference type="Proteomes" id="UP000199532"/>
    </source>
</evidence>
<dbReference type="SUPFAM" id="SSF49464">
    <property type="entry name" value="Carboxypeptidase regulatory domain-like"/>
    <property type="match status" value="1"/>
</dbReference>
<dbReference type="InterPro" id="IPR036942">
    <property type="entry name" value="Beta-barrel_TonB_sf"/>
</dbReference>
<dbReference type="RefSeq" id="WP_090335093.1">
    <property type="nucleotide sequence ID" value="NZ_FNXY01000003.1"/>
</dbReference>
<dbReference type="AlphaFoldDB" id="A0A1H6TAJ0"/>
<evidence type="ECO:0000259" key="8">
    <source>
        <dbReference type="Pfam" id="PF25183"/>
    </source>
</evidence>
<dbReference type="GO" id="GO:0044718">
    <property type="term" value="P:siderophore transmembrane transport"/>
    <property type="evidence" value="ECO:0007669"/>
    <property type="project" value="TreeGrafter"/>
</dbReference>
<dbReference type="Gene3D" id="2.40.170.20">
    <property type="entry name" value="TonB-dependent receptor, beta-barrel domain"/>
    <property type="match status" value="1"/>
</dbReference>
<feature type="domain" description="TonB-dependent transporter Oar-like beta-barrel" evidence="8">
    <location>
        <begin position="243"/>
        <end position="1029"/>
    </location>
</feature>
<feature type="signal peptide" evidence="7">
    <location>
        <begin position="1"/>
        <end position="29"/>
    </location>
</feature>
<keyword evidence="7" id="KW-0732">Signal</keyword>
<dbReference type="GO" id="GO:0009279">
    <property type="term" value="C:cell outer membrane"/>
    <property type="evidence" value="ECO:0007669"/>
    <property type="project" value="UniProtKB-SubCell"/>
</dbReference>
<dbReference type="PANTHER" id="PTHR30069:SF46">
    <property type="entry name" value="OAR PROTEIN"/>
    <property type="match status" value="1"/>
</dbReference>
<organism evidence="9 10">
    <name type="scientific">Dyadobacter koreensis</name>
    <dbReference type="NCBI Taxonomy" id="408657"/>
    <lineage>
        <taxon>Bacteria</taxon>
        <taxon>Pseudomonadati</taxon>
        <taxon>Bacteroidota</taxon>
        <taxon>Cytophagia</taxon>
        <taxon>Cytophagales</taxon>
        <taxon>Spirosomataceae</taxon>
        <taxon>Dyadobacter</taxon>
    </lineage>
</organism>
<comment type="subcellular location">
    <subcellularLocation>
        <location evidence="1">Cell outer membrane</location>
        <topology evidence="1">Multi-pass membrane protein</topology>
    </subcellularLocation>
</comment>
<dbReference type="GO" id="GO:0004180">
    <property type="term" value="F:carboxypeptidase activity"/>
    <property type="evidence" value="ECO:0007669"/>
    <property type="project" value="UniProtKB-KW"/>
</dbReference>
<keyword evidence="9" id="KW-0121">Carboxypeptidase</keyword>
<dbReference type="OrthoDB" id="9768147at2"/>
<evidence type="ECO:0000256" key="2">
    <source>
        <dbReference type="ARBA" id="ARBA00022448"/>
    </source>
</evidence>
<evidence type="ECO:0000256" key="5">
    <source>
        <dbReference type="ARBA" id="ARBA00023136"/>
    </source>
</evidence>
<evidence type="ECO:0000256" key="3">
    <source>
        <dbReference type="ARBA" id="ARBA00022452"/>
    </source>
</evidence>
<name>A0A1H6TAJ0_9BACT</name>
<accession>A0A1H6TAJ0</accession>
<evidence type="ECO:0000256" key="6">
    <source>
        <dbReference type="ARBA" id="ARBA00023237"/>
    </source>
</evidence>
<gene>
    <name evidence="9" type="ORF">SAMN04487995_2083</name>
</gene>
<feature type="chain" id="PRO_5011645436" evidence="7">
    <location>
        <begin position="30"/>
        <end position="1101"/>
    </location>
</feature>
<sequence>MNRKSLLFRAASLMLFVFSLSFLNGKVQAQVTSSTINGQVTDSKGETLPGATVVAIHVPSGTKYGTSTNENGRFNFPVVRIGGPYTVSVSFVGFNQQSKDNISADLGSTAVVNFKLTDEGTQLSEVVVSTGRGDVFNNERTGAATNINARQLTTLPSISRSLTDFTRLTPQANGTNFGGRDGRLNSVRVDGAVLNNGFGLTSDLLPGGEAQPISLDAIQEVQVNIAPYDVRQTGFTGAGVNAVTRSGTNELTGSVYGFYRDQSFNGKKVDGRELSVAESSNKIFGARLGGAIVKNKLFFFGNFEREKYVYPGNIWVANRGNNAGQPGVARTTVEDLEAVSSLLKSRYGYDPGAYENYANKYTNESTKFLARLDWNINDKNKFTIRYNQVVGTSDQATNGNSGPNPRSGVNRISNESMAFENANYAQKNIVRSLTAELNTSFSSKLSNQFLATYSYIESTRSTPGSLFPFVDIWEGGKNYMSFGTELFSYNNGVKNNNYTFLDNVTYQAGKHTLTGGASFEIMKFSNSYVRLGTSYYRFNSVQDFLNDRAPSAYGVTYPLQSDTWANINFGMAGLYAQDKFAVTDRLNLTLGLRADLPIFMDDPLYNPAIDNLKLLDKDGNETSYSTKTWPKSRVLLSPRLGVNYDVFGDGSLQLRGGTGIFTGLIPFVYFTNQPSNSGVLQNTLEPVNAATLAEIKNFNADPLYWVNALPNRFPKTAGTTAPGTVALIDKDFKMPQVWRSNIGADYKIPGTPLVASFDFLYTKDIQATYQFNSNRKPATATMDYAGDDRDFWGGAANATYNTSTGAIVPVLSNTNKGRSMAITAGLSLPARKGFYGSLFYNYTNARDISGNPGSAANSAWSNNYSINDPNEQLLGQSQFGIPHRVVGNVSYRIAYANHLATTVSLFYQGQNAGRFAFTTNGDLNRDGVSLDLLYIPESASELNFDPIRNSAGEVLFSADQQREAFDKIVNETKELKNAKGGYIERNAGLLPWLNRFDFKLVQDIFTNIGKKQNSLQISLDIMNVGNLLNSAWGVRQELDAGSQFNYALLDVASVTSAGVPTFKMLTVSGAENSVKLPTTLYRNTFNAANTWNMQLGLRYSF</sequence>
<keyword evidence="10" id="KW-1185">Reference proteome</keyword>
<dbReference type="GO" id="GO:0015344">
    <property type="term" value="F:siderophore uptake transmembrane transporter activity"/>
    <property type="evidence" value="ECO:0007669"/>
    <property type="project" value="TreeGrafter"/>
</dbReference>
<dbReference type="Proteomes" id="UP000199532">
    <property type="component" value="Unassembled WGS sequence"/>
</dbReference>
<evidence type="ECO:0000313" key="9">
    <source>
        <dbReference type="EMBL" id="SEI76286.1"/>
    </source>
</evidence>
<dbReference type="Pfam" id="PF25183">
    <property type="entry name" value="OMP_b-brl_4"/>
    <property type="match status" value="1"/>
</dbReference>